<dbReference type="Gramene" id="TraesROB_scaffold_080889_01G000200.1">
    <property type="protein sequence ID" value="TraesROB_scaffold_080889_01G000200.1"/>
    <property type="gene ID" value="TraesROB_scaffold_080889_01G000200"/>
</dbReference>
<evidence type="ECO:0000256" key="21">
    <source>
        <dbReference type="SAM" id="Phobius"/>
    </source>
</evidence>
<feature type="binding site" evidence="20">
    <location>
        <position position="383"/>
    </location>
    <ligand>
        <name>ATP</name>
        <dbReference type="ChEBI" id="CHEBI:30616"/>
    </ligand>
</feature>
<keyword evidence="10" id="KW-0677">Repeat</keyword>
<evidence type="ECO:0000256" key="11">
    <source>
        <dbReference type="ARBA" id="ARBA00022741"/>
    </source>
</evidence>
<comment type="catalytic activity">
    <reaction evidence="19">
        <text>L-seryl-[protein] + ATP = O-phospho-L-seryl-[protein] + ADP + H(+)</text>
        <dbReference type="Rhea" id="RHEA:17989"/>
        <dbReference type="Rhea" id="RHEA-COMP:9863"/>
        <dbReference type="Rhea" id="RHEA-COMP:11604"/>
        <dbReference type="ChEBI" id="CHEBI:15378"/>
        <dbReference type="ChEBI" id="CHEBI:29999"/>
        <dbReference type="ChEBI" id="CHEBI:30616"/>
        <dbReference type="ChEBI" id="CHEBI:83421"/>
        <dbReference type="ChEBI" id="CHEBI:456216"/>
        <dbReference type="EC" id="2.7.11.1"/>
    </reaction>
</comment>
<evidence type="ECO:0000256" key="9">
    <source>
        <dbReference type="ARBA" id="ARBA00022729"/>
    </source>
</evidence>
<comment type="subcellular location">
    <subcellularLocation>
        <location evidence="1">Cell membrane</location>
        <topology evidence="1">Single-pass membrane protein</topology>
    </subcellularLocation>
    <subcellularLocation>
        <location evidence="2">Membrane</location>
        <topology evidence="2">Single-pass type I membrane protein</topology>
    </subcellularLocation>
</comment>
<evidence type="ECO:0000256" key="1">
    <source>
        <dbReference type="ARBA" id="ARBA00004162"/>
    </source>
</evidence>
<dbReference type="GO" id="GO:0038023">
    <property type="term" value="F:signaling receptor activity"/>
    <property type="evidence" value="ECO:0000318"/>
    <property type="project" value="GO_Central"/>
</dbReference>
<dbReference type="GO" id="GO:0005886">
    <property type="term" value="C:plasma membrane"/>
    <property type="evidence" value="ECO:0000318"/>
    <property type="project" value="GO_Central"/>
</dbReference>
<keyword evidence="24" id="KW-1185">Reference proteome</keyword>
<organism evidence="23">
    <name type="scientific">Triticum aestivum</name>
    <name type="common">Wheat</name>
    <dbReference type="NCBI Taxonomy" id="4565"/>
    <lineage>
        <taxon>Eukaryota</taxon>
        <taxon>Viridiplantae</taxon>
        <taxon>Streptophyta</taxon>
        <taxon>Embryophyta</taxon>
        <taxon>Tracheophyta</taxon>
        <taxon>Spermatophyta</taxon>
        <taxon>Magnoliopsida</taxon>
        <taxon>Liliopsida</taxon>
        <taxon>Poales</taxon>
        <taxon>Poaceae</taxon>
        <taxon>BOP clade</taxon>
        <taxon>Pooideae</taxon>
        <taxon>Triticodae</taxon>
        <taxon>Triticeae</taxon>
        <taxon>Triticinae</taxon>
        <taxon>Triticum</taxon>
    </lineage>
</organism>
<evidence type="ECO:0000256" key="7">
    <source>
        <dbReference type="ARBA" id="ARBA00022679"/>
    </source>
</evidence>
<dbReference type="InterPro" id="IPR001611">
    <property type="entry name" value="Leu-rich_rpt"/>
</dbReference>
<dbReference type="Pfam" id="PF00560">
    <property type="entry name" value="LRR_1"/>
    <property type="match status" value="3"/>
</dbReference>
<feature type="transmembrane region" description="Helical" evidence="21">
    <location>
        <begin position="291"/>
        <end position="312"/>
    </location>
</feature>
<evidence type="ECO:0000313" key="24">
    <source>
        <dbReference type="Proteomes" id="UP000019116"/>
    </source>
</evidence>
<dbReference type="InterPro" id="IPR017441">
    <property type="entry name" value="Protein_kinase_ATP_BS"/>
</dbReference>
<keyword evidence="8 21" id="KW-0812">Transmembrane</keyword>
<comment type="catalytic activity">
    <reaction evidence="18">
        <text>L-threonyl-[protein] + ATP = O-phospho-L-threonyl-[protein] + ADP + H(+)</text>
        <dbReference type="Rhea" id="RHEA:46608"/>
        <dbReference type="Rhea" id="RHEA-COMP:11060"/>
        <dbReference type="Rhea" id="RHEA-COMP:11605"/>
        <dbReference type="ChEBI" id="CHEBI:15378"/>
        <dbReference type="ChEBI" id="CHEBI:30013"/>
        <dbReference type="ChEBI" id="CHEBI:30616"/>
        <dbReference type="ChEBI" id="CHEBI:61977"/>
        <dbReference type="ChEBI" id="CHEBI:456216"/>
        <dbReference type="EC" id="2.7.11.1"/>
    </reaction>
</comment>
<dbReference type="AlphaFoldDB" id="A0A3B6KEV5"/>
<dbReference type="PROSITE" id="PS00109">
    <property type="entry name" value="PROTEIN_KINASE_TYR"/>
    <property type="match status" value="1"/>
</dbReference>
<evidence type="ECO:0000256" key="13">
    <source>
        <dbReference type="ARBA" id="ARBA00022840"/>
    </source>
</evidence>
<dbReference type="Gramene" id="TraesKAR5A01G0200050.1">
    <property type="protein sequence ID" value="cds.TraesKAR5A01G0200050.1"/>
    <property type="gene ID" value="TraesKAR5A01G0200050"/>
</dbReference>
<keyword evidence="17" id="KW-0325">Glycoprotein</keyword>
<dbReference type="Pfam" id="PF13855">
    <property type="entry name" value="LRR_8"/>
    <property type="match status" value="1"/>
</dbReference>
<dbReference type="PROSITE" id="PS50011">
    <property type="entry name" value="PROTEIN_KINASE_DOM"/>
    <property type="match status" value="1"/>
</dbReference>
<dbReference type="Gramene" id="TraesPARA_EIv1.0_1587300.1">
    <property type="protein sequence ID" value="TraesPARA_EIv1.0_1587300.1.CDS"/>
    <property type="gene ID" value="TraesPARA_EIv1.0_1587300"/>
</dbReference>
<evidence type="ECO:0000256" key="12">
    <source>
        <dbReference type="ARBA" id="ARBA00022777"/>
    </source>
</evidence>
<dbReference type="SUPFAM" id="SSF52058">
    <property type="entry name" value="L domain-like"/>
    <property type="match status" value="1"/>
</dbReference>
<dbReference type="InterPro" id="IPR003591">
    <property type="entry name" value="Leu-rich_rpt_typical-subtyp"/>
</dbReference>
<dbReference type="Gramene" id="TraesJAG5A03G02647800.1">
    <property type="protein sequence ID" value="TraesJAG5A03G02647800.1"/>
    <property type="gene ID" value="TraesJAG5A03G02647800"/>
</dbReference>
<dbReference type="InterPro" id="IPR000719">
    <property type="entry name" value="Prot_kinase_dom"/>
</dbReference>
<dbReference type="GO" id="GO:0004674">
    <property type="term" value="F:protein serine/threonine kinase activity"/>
    <property type="evidence" value="ECO:0007669"/>
    <property type="project" value="UniProtKB-KW"/>
</dbReference>
<dbReference type="FunFam" id="3.80.10.10:FF:000095">
    <property type="entry name" value="LRR receptor-like serine/threonine-protein kinase GSO1"/>
    <property type="match status" value="1"/>
</dbReference>
<dbReference type="Gramene" id="TraesSTA5A03G02637700.1">
    <property type="protein sequence ID" value="TraesSTA5A03G02637700.1"/>
    <property type="gene ID" value="TraesSTA5A03G02637700"/>
</dbReference>
<dbReference type="Gramene" id="TraesCS5A02G152800.1">
    <property type="protein sequence ID" value="TraesCS5A02G152800.1"/>
    <property type="gene ID" value="TraesCS5A02G152800"/>
</dbReference>
<evidence type="ECO:0000256" key="6">
    <source>
        <dbReference type="ARBA" id="ARBA00022614"/>
    </source>
</evidence>
<sequence>MLVGPLPTSLLRCTSLVRFRLERNQLQGDISEMGVYPNLVYIDISSNKLFGQLSHSWGECHGLSMLRASENGITGVIPPSIGKLSQLRILDVSSNKLEGHIPPEIGNIMTLFNLSLGNNLLRGSIPQEIASLKNLEYLDLSSNNLSGQLGGSVGQCLKLRLLNLSHNQLNGSIPMELGMLVNLQGLLDLSENSFSSMIPTQLGDLSMLEALNLSHNALSGRIPPSFQRMNSLLYMDVSYNKLEGPVPQSRLFKEAPTEWFVHNTHLCGDGVKNLPPCDHTSSYQKGRKPRAILLAIIPATVTFMLITALATWQCKRKKSKAESGKGLEQVKMFAIWNFDGEDVYKKIIEATKRFSDAHCIGRGGNGSVYIAQLPTGEIFAIKKIHTMEDDKLFHREIDALIHIWHRNIVKLFGYCAAAHQRFLVYEYMDRGSLAKSLQSKETAIELDWTRRLNITKDVANALSYMHHDCFAPIVHRDITSSNILLDMDFSACISDFGLAKILDGDASNCTRLAGTNGYLAPELAYSTRVTEKCDVYSFGVLMLELFMGHHPGDFLSSMANRSTSLEDLLDIRLPFPETEIASEIFKVIVFAVCCIEPNPSYRPTMQQAIKVFSTTERPDDQLDCLQTDIVIPSTWS</sequence>
<evidence type="ECO:0000256" key="5">
    <source>
        <dbReference type="ARBA" id="ARBA00022553"/>
    </source>
</evidence>
<keyword evidence="6" id="KW-0433">Leucine-rich repeat</keyword>
<evidence type="ECO:0000256" key="18">
    <source>
        <dbReference type="ARBA" id="ARBA00047899"/>
    </source>
</evidence>
<keyword evidence="13 20" id="KW-0067">ATP-binding</keyword>
<proteinExistence type="predicted"/>
<dbReference type="Proteomes" id="UP000019116">
    <property type="component" value="Chromosome 5A"/>
</dbReference>
<evidence type="ECO:0000256" key="20">
    <source>
        <dbReference type="PROSITE-ProRule" id="PRU10141"/>
    </source>
</evidence>
<dbReference type="InterPro" id="IPR032675">
    <property type="entry name" value="LRR_dom_sf"/>
</dbReference>
<keyword evidence="12" id="KW-0418">Kinase</keyword>
<dbReference type="Gramene" id="TraesCS5A03G0418900.1">
    <property type="protein sequence ID" value="TraesCS5A03G0418900.1.CDS"/>
    <property type="gene ID" value="TraesCS5A03G0418900"/>
</dbReference>
<dbReference type="Pfam" id="PF00069">
    <property type="entry name" value="Pkinase"/>
    <property type="match status" value="1"/>
</dbReference>
<dbReference type="FunFam" id="1.10.510.10:FF:000479">
    <property type="entry name" value="Leucine-rich repeat receptor-like protein kinase"/>
    <property type="match status" value="1"/>
</dbReference>
<dbReference type="Gramene" id="TraesSYM5A03G02675800.1">
    <property type="protein sequence ID" value="TraesSYM5A03G02675800.1"/>
    <property type="gene ID" value="TraesSYM5A03G02675800"/>
</dbReference>
<evidence type="ECO:0000256" key="10">
    <source>
        <dbReference type="ARBA" id="ARBA00022737"/>
    </source>
</evidence>
<keyword evidence="15 21" id="KW-0472">Membrane</keyword>
<dbReference type="EnsemblPlants" id="TraesCS5A02G152800.1">
    <property type="protein sequence ID" value="TraesCS5A02G152800.1"/>
    <property type="gene ID" value="TraesCS5A02G152800"/>
</dbReference>
<dbReference type="FunFam" id="3.30.200.20:FF:000309">
    <property type="entry name" value="Leucine-rich repeat receptor protein kinase MSP1"/>
    <property type="match status" value="1"/>
</dbReference>
<dbReference type="Gramene" id="TraesMAC5A03G02645150.1">
    <property type="protein sequence ID" value="TraesMAC5A03G02645150.1"/>
    <property type="gene ID" value="TraesMAC5A03G02645150"/>
</dbReference>
<dbReference type="SMART" id="SM00369">
    <property type="entry name" value="LRR_TYP"/>
    <property type="match status" value="3"/>
</dbReference>
<keyword evidence="9" id="KW-0732">Signal</keyword>
<dbReference type="Gene3D" id="3.80.10.10">
    <property type="entry name" value="Ribonuclease Inhibitor"/>
    <property type="match status" value="1"/>
</dbReference>
<evidence type="ECO:0000256" key="8">
    <source>
        <dbReference type="ARBA" id="ARBA00022692"/>
    </source>
</evidence>
<dbReference type="SMR" id="A0A3B6KEV5"/>
<dbReference type="EC" id="2.7.11.1" evidence="3"/>
<dbReference type="PANTHER" id="PTHR48005">
    <property type="entry name" value="LEUCINE RICH REPEAT KINASE 2"/>
    <property type="match status" value="1"/>
</dbReference>
<dbReference type="GO" id="GO:0005524">
    <property type="term" value="F:ATP binding"/>
    <property type="evidence" value="ECO:0007669"/>
    <property type="project" value="UniProtKB-UniRule"/>
</dbReference>
<keyword evidence="5" id="KW-0597">Phosphoprotein</keyword>
<evidence type="ECO:0000256" key="16">
    <source>
        <dbReference type="ARBA" id="ARBA00023170"/>
    </source>
</evidence>
<evidence type="ECO:0000256" key="3">
    <source>
        <dbReference type="ARBA" id="ARBA00012513"/>
    </source>
</evidence>
<dbReference type="InterPro" id="IPR008266">
    <property type="entry name" value="Tyr_kinase_AS"/>
</dbReference>
<reference evidence="23" key="2">
    <citation type="submission" date="2018-10" db="UniProtKB">
        <authorList>
            <consortium name="EnsemblPlants"/>
        </authorList>
    </citation>
    <scope>IDENTIFICATION</scope>
</reference>
<evidence type="ECO:0000256" key="14">
    <source>
        <dbReference type="ARBA" id="ARBA00022989"/>
    </source>
</evidence>
<evidence type="ECO:0000256" key="4">
    <source>
        <dbReference type="ARBA" id="ARBA00022527"/>
    </source>
</evidence>
<protein>
    <recommendedName>
        <fullName evidence="3">non-specific serine/threonine protein kinase</fullName>
        <ecNumber evidence="3">2.7.11.1</ecNumber>
    </recommendedName>
</protein>
<keyword evidence="14 21" id="KW-1133">Transmembrane helix</keyword>
<dbReference type="OrthoDB" id="633502at2759"/>
<feature type="domain" description="Protein kinase" evidence="22">
    <location>
        <begin position="354"/>
        <end position="622"/>
    </location>
</feature>
<keyword evidence="11 20" id="KW-0547">Nucleotide-binding</keyword>
<evidence type="ECO:0000313" key="23">
    <source>
        <dbReference type="EnsemblPlants" id="TraesCS5A02G152800.1"/>
    </source>
</evidence>
<name>A0A3B6KEV5_WHEAT</name>
<dbReference type="Gene3D" id="3.30.200.20">
    <property type="entry name" value="Phosphorylase Kinase, domain 1"/>
    <property type="match status" value="1"/>
</dbReference>
<dbReference type="Gramene" id="TraesJUL5A03G02666790.1">
    <property type="protein sequence ID" value="TraesJUL5A03G02666790.1"/>
    <property type="gene ID" value="TraesJUL5A03G02666790"/>
</dbReference>
<keyword evidence="16" id="KW-0675">Receptor</keyword>
<dbReference type="InterPro" id="IPR051420">
    <property type="entry name" value="Ser_Thr_Kinases_DiverseReg"/>
</dbReference>
<dbReference type="Gene3D" id="1.10.510.10">
    <property type="entry name" value="Transferase(Phosphotransferase) domain 1"/>
    <property type="match status" value="1"/>
</dbReference>
<keyword evidence="7" id="KW-0808">Transferase</keyword>
<dbReference type="Gramene" id="TraesARI5A03G02688650.1">
    <property type="protein sequence ID" value="TraesARI5A03G02688650.1"/>
    <property type="gene ID" value="TraesARI5A03G02688650"/>
</dbReference>
<dbReference type="GO" id="GO:0009755">
    <property type="term" value="P:hormone-mediated signaling pathway"/>
    <property type="evidence" value="ECO:0000318"/>
    <property type="project" value="GO_Central"/>
</dbReference>
<evidence type="ECO:0000256" key="19">
    <source>
        <dbReference type="ARBA" id="ARBA00048679"/>
    </source>
</evidence>
<dbReference type="Gramene" id="TraesLAC5A03G02600320.1">
    <property type="protein sequence ID" value="TraesLAC5A03G02600320.1"/>
    <property type="gene ID" value="TraesLAC5A03G02600320"/>
</dbReference>
<evidence type="ECO:0000259" key="22">
    <source>
        <dbReference type="PROSITE" id="PS50011"/>
    </source>
</evidence>
<dbReference type="SUPFAM" id="SSF56112">
    <property type="entry name" value="Protein kinase-like (PK-like)"/>
    <property type="match status" value="1"/>
</dbReference>
<keyword evidence="4" id="KW-0723">Serine/threonine-protein kinase</keyword>
<dbReference type="PRINTS" id="PR00019">
    <property type="entry name" value="LEURICHRPT"/>
</dbReference>
<dbReference type="STRING" id="4565.A0A3B6KEV5"/>
<accession>A0A3B6KEV5</accession>
<reference evidence="23" key="1">
    <citation type="submission" date="2018-08" db="EMBL/GenBank/DDBJ databases">
        <authorList>
            <person name="Rossello M."/>
        </authorList>
    </citation>
    <scope>NUCLEOTIDE SEQUENCE [LARGE SCALE GENOMIC DNA]</scope>
    <source>
        <strain evidence="23">cv. Chinese Spring</strain>
    </source>
</reference>
<evidence type="ECO:0000256" key="2">
    <source>
        <dbReference type="ARBA" id="ARBA00004479"/>
    </source>
</evidence>
<dbReference type="Gramene" id="TraesWEE_scaffold_101457_01G000100.1">
    <property type="protein sequence ID" value="TraesWEE_scaffold_101457_01G000100.1"/>
    <property type="gene ID" value="TraesWEE_scaffold_101457_01G000100"/>
</dbReference>
<dbReference type="Gramene" id="TraesCLE_scaffold_102533_01G000100.1">
    <property type="protein sequence ID" value="TraesCLE_scaffold_102533_01G000100.1"/>
    <property type="gene ID" value="TraesCLE_scaffold_102533_01G000100"/>
</dbReference>
<dbReference type="Gramene" id="TraesLDM5A03G02649990.1">
    <property type="protein sequence ID" value="TraesLDM5A03G02649990.1"/>
    <property type="gene ID" value="TraesLDM5A03G02649990"/>
</dbReference>
<dbReference type="Gramene" id="TraesNOR5A03G02668230.1">
    <property type="protein sequence ID" value="TraesNOR5A03G02668230.1"/>
    <property type="gene ID" value="TraesNOR5A03G02668230"/>
</dbReference>
<dbReference type="OMA" id="FSTIACH"/>
<dbReference type="PANTHER" id="PTHR48005:SF90">
    <property type="entry name" value="OS02G0553000 PROTEIN"/>
    <property type="match status" value="1"/>
</dbReference>
<evidence type="ECO:0000256" key="17">
    <source>
        <dbReference type="ARBA" id="ARBA00023180"/>
    </source>
</evidence>
<dbReference type="PROSITE" id="PS00107">
    <property type="entry name" value="PROTEIN_KINASE_ATP"/>
    <property type="match status" value="1"/>
</dbReference>
<evidence type="ECO:0000256" key="15">
    <source>
        <dbReference type="ARBA" id="ARBA00023136"/>
    </source>
</evidence>
<dbReference type="InterPro" id="IPR011009">
    <property type="entry name" value="Kinase-like_dom_sf"/>
</dbReference>